<organism evidence="14 15">
    <name type="scientific">candidate division WOR-1 bacterium RIFCSPHIGHO2_01_FULL_53_15</name>
    <dbReference type="NCBI Taxonomy" id="1802564"/>
    <lineage>
        <taxon>Bacteria</taxon>
        <taxon>Bacillati</taxon>
        <taxon>Saganbacteria</taxon>
    </lineage>
</organism>
<evidence type="ECO:0000256" key="1">
    <source>
        <dbReference type="ARBA" id="ARBA00001933"/>
    </source>
</evidence>
<gene>
    <name evidence="12" type="primary">trpB</name>
    <name evidence="14" type="ORF">A2625_00130</name>
</gene>
<dbReference type="InterPro" id="IPR023026">
    <property type="entry name" value="Trp_synth_beta/beta-like"/>
</dbReference>
<sequence length="389" mass="42424">MHVQKFSDLPDATGHFGRFGGRFVPETLMAPLEELTRAYLAAKNDSAFLEELDRYLEHFVGRPTPLYFAQRLTEALGGPKIYLKREDLCHTGAHKINNTMGQLLLAQRMGKKRIIAETGAGQHGVATATAAALFGLPCVIYMGTEDIKRQALNVFRMKLLGAQVVPVKSGSRTLKDAVNETLRDWMAHPDDTFYCLGSCVGPHPYPMMVRDFQSVIGKEAKGQHFDAEKKEPDYLLACVGGGSNSIGLFHPFLEDPDVKIIGVEAEGAASLARGSVGVLHGAREYILQTKTGQIMVTHSISAGLDYSGSGPEHSYLKDLGRAEYVTASDKEALDGFKLLSMTEGIIPALESSHAIAYLRKLAKKLDKSQSVIVCLSGRGDKDVESIRDI</sequence>
<dbReference type="AlphaFoldDB" id="A0A1F4Q0Z5"/>
<dbReference type="PANTHER" id="PTHR48077">
    <property type="entry name" value="TRYPTOPHAN SYNTHASE-RELATED"/>
    <property type="match status" value="1"/>
</dbReference>
<comment type="caution">
    <text evidence="14">The sequence shown here is derived from an EMBL/GenBank/DDBJ whole genome shotgun (WGS) entry which is preliminary data.</text>
</comment>
<evidence type="ECO:0000259" key="13">
    <source>
        <dbReference type="Pfam" id="PF00291"/>
    </source>
</evidence>
<feature type="modified residue" description="N6-(pyridoxal phosphate)lysine" evidence="12">
    <location>
        <position position="95"/>
    </location>
</feature>
<comment type="function">
    <text evidence="2 12">The beta subunit is responsible for the synthesis of L-tryptophan from indole and L-serine.</text>
</comment>
<keyword evidence="7 12" id="KW-0822">Tryptophan biosynthesis</keyword>
<dbReference type="InterPro" id="IPR006654">
    <property type="entry name" value="Trp_synth_beta"/>
</dbReference>
<reference evidence="14 15" key="1">
    <citation type="journal article" date="2016" name="Nat. Commun.">
        <title>Thousands of microbial genomes shed light on interconnected biogeochemical processes in an aquifer system.</title>
        <authorList>
            <person name="Anantharaman K."/>
            <person name="Brown C.T."/>
            <person name="Hug L.A."/>
            <person name="Sharon I."/>
            <person name="Castelle C.J."/>
            <person name="Probst A.J."/>
            <person name="Thomas B.C."/>
            <person name="Singh A."/>
            <person name="Wilkins M.J."/>
            <person name="Karaoz U."/>
            <person name="Brodie E.L."/>
            <person name="Williams K.H."/>
            <person name="Hubbard S.S."/>
            <person name="Banfield J.F."/>
        </authorList>
    </citation>
    <scope>NUCLEOTIDE SEQUENCE [LARGE SCALE GENOMIC DNA]</scope>
</reference>
<feature type="domain" description="Tryptophan synthase beta chain-like PALP" evidence="13">
    <location>
        <begin position="61"/>
        <end position="377"/>
    </location>
</feature>
<evidence type="ECO:0000256" key="10">
    <source>
        <dbReference type="ARBA" id="ARBA00023239"/>
    </source>
</evidence>
<evidence type="ECO:0000313" key="14">
    <source>
        <dbReference type="EMBL" id="OGB89591.1"/>
    </source>
</evidence>
<evidence type="ECO:0000256" key="11">
    <source>
        <dbReference type="ARBA" id="ARBA00049047"/>
    </source>
</evidence>
<dbReference type="NCBIfam" id="TIGR00263">
    <property type="entry name" value="trpB"/>
    <property type="match status" value="1"/>
</dbReference>
<dbReference type="PANTHER" id="PTHR48077:SF3">
    <property type="entry name" value="TRYPTOPHAN SYNTHASE"/>
    <property type="match status" value="1"/>
</dbReference>
<accession>A0A1F4Q0Z5</accession>
<name>A0A1F4Q0Z5_UNCSA</name>
<dbReference type="InterPro" id="IPR036052">
    <property type="entry name" value="TrpB-like_PALP_sf"/>
</dbReference>
<evidence type="ECO:0000256" key="12">
    <source>
        <dbReference type="HAMAP-Rule" id="MF_00133"/>
    </source>
</evidence>
<dbReference type="InterPro" id="IPR001926">
    <property type="entry name" value="TrpB-like_PALP"/>
</dbReference>
<dbReference type="HAMAP" id="MF_00133">
    <property type="entry name" value="Trp_synth_beta"/>
    <property type="match status" value="1"/>
</dbReference>
<dbReference type="FunFam" id="3.40.50.1100:FF:000001">
    <property type="entry name" value="Tryptophan synthase beta chain"/>
    <property type="match status" value="1"/>
</dbReference>
<comment type="pathway">
    <text evidence="3 12">Amino-acid biosynthesis; L-tryptophan biosynthesis; L-tryptophan from chorismate: step 5/5.</text>
</comment>
<dbReference type="PIRSF" id="PIRSF001413">
    <property type="entry name" value="Trp_syn_beta"/>
    <property type="match status" value="1"/>
</dbReference>
<dbReference type="InterPro" id="IPR006653">
    <property type="entry name" value="Trp_synth_b_CS"/>
</dbReference>
<dbReference type="EC" id="4.2.1.20" evidence="12"/>
<dbReference type="SUPFAM" id="SSF53686">
    <property type="entry name" value="Tryptophan synthase beta subunit-like PLP-dependent enzymes"/>
    <property type="match status" value="1"/>
</dbReference>
<keyword evidence="9 12" id="KW-0057">Aromatic amino acid biosynthesis</keyword>
<dbReference type="GO" id="GO:0005737">
    <property type="term" value="C:cytoplasm"/>
    <property type="evidence" value="ECO:0007669"/>
    <property type="project" value="TreeGrafter"/>
</dbReference>
<dbReference type="PROSITE" id="PS00168">
    <property type="entry name" value="TRP_SYNTHASE_BETA"/>
    <property type="match status" value="1"/>
</dbReference>
<dbReference type="Gene3D" id="3.40.50.1100">
    <property type="match status" value="2"/>
</dbReference>
<dbReference type="GO" id="GO:0004834">
    <property type="term" value="F:tryptophan synthase activity"/>
    <property type="evidence" value="ECO:0007669"/>
    <property type="project" value="UniProtKB-UniRule"/>
</dbReference>
<evidence type="ECO:0000256" key="3">
    <source>
        <dbReference type="ARBA" id="ARBA00004733"/>
    </source>
</evidence>
<comment type="cofactor">
    <cofactor evidence="1 12">
        <name>pyridoxal 5'-phosphate</name>
        <dbReference type="ChEBI" id="CHEBI:597326"/>
    </cofactor>
</comment>
<keyword evidence="10 12" id="KW-0456">Lyase</keyword>
<keyword evidence="8 12" id="KW-0663">Pyridoxal phosphate</keyword>
<evidence type="ECO:0000313" key="15">
    <source>
        <dbReference type="Proteomes" id="UP000178724"/>
    </source>
</evidence>
<evidence type="ECO:0000256" key="5">
    <source>
        <dbReference type="ARBA" id="ARBA00011270"/>
    </source>
</evidence>
<dbReference type="UniPathway" id="UPA00035">
    <property type="reaction ID" value="UER00044"/>
</dbReference>
<evidence type="ECO:0000256" key="8">
    <source>
        <dbReference type="ARBA" id="ARBA00022898"/>
    </source>
</evidence>
<evidence type="ECO:0000256" key="9">
    <source>
        <dbReference type="ARBA" id="ARBA00023141"/>
    </source>
</evidence>
<comment type="catalytic activity">
    <reaction evidence="11 12">
        <text>(1S,2R)-1-C-(indol-3-yl)glycerol 3-phosphate + L-serine = D-glyceraldehyde 3-phosphate + L-tryptophan + H2O</text>
        <dbReference type="Rhea" id="RHEA:10532"/>
        <dbReference type="ChEBI" id="CHEBI:15377"/>
        <dbReference type="ChEBI" id="CHEBI:33384"/>
        <dbReference type="ChEBI" id="CHEBI:57912"/>
        <dbReference type="ChEBI" id="CHEBI:58866"/>
        <dbReference type="ChEBI" id="CHEBI:59776"/>
        <dbReference type="EC" id="4.2.1.20"/>
    </reaction>
</comment>
<keyword evidence="6 12" id="KW-0028">Amino-acid biosynthesis</keyword>
<dbReference type="EMBL" id="METM01000022">
    <property type="protein sequence ID" value="OGB89591.1"/>
    <property type="molecule type" value="Genomic_DNA"/>
</dbReference>
<dbReference type="Pfam" id="PF00291">
    <property type="entry name" value="PALP"/>
    <property type="match status" value="1"/>
</dbReference>
<comment type="subunit">
    <text evidence="5 12">Tetramer of two alpha and two beta chains.</text>
</comment>
<dbReference type="Proteomes" id="UP000178724">
    <property type="component" value="Unassembled WGS sequence"/>
</dbReference>
<evidence type="ECO:0000256" key="6">
    <source>
        <dbReference type="ARBA" id="ARBA00022605"/>
    </source>
</evidence>
<proteinExistence type="inferred from homology"/>
<protein>
    <recommendedName>
        <fullName evidence="12">Tryptophan synthase beta chain</fullName>
        <ecNumber evidence="12">4.2.1.20</ecNumber>
    </recommendedName>
</protein>
<evidence type="ECO:0000256" key="4">
    <source>
        <dbReference type="ARBA" id="ARBA00009982"/>
    </source>
</evidence>
<evidence type="ECO:0000256" key="7">
    <source>
        <dbReference type="ARBA" id="ARBA00022822"/>
    </source>
</evidence>
<dbReference type="FunFam" id="3.40.50.1100:FF:000004">
    <property type="entry name" value="Tryptophan synthase beta chain"/>
    <property type="match status" value="1"/>
</dbReference>
<dbReference type="CDD" id="cd06446">
    <property type="entry name" value="Trp-synth_B"/>
    <property type="match status" value="1"/>
</dbReference>
<comment type="similarity">
    <text evidence="4 12">Belongs to the TrpB family.</text>
</comment>
<evidence type="ECO:0000256" key="2">
    <source>
        <dbReference type="ARBA" id="ARBA00002786"/>
    </source>
</evidence>